<name>A0A5D4GZG4_9HYPH</name>
<evidence type="ECO:0000313" key="11">
    <source>
        <dbReference type="Proteomes" id="UP000323258"/>
    </source>
</evidence>
<dbReference type="InterPro" id="IPR052157">
    <property type="entry name" value="BCAA_transport_permease"/>
</dbReference>
<keyword evidence="5" id="KW-0029">Amino-acid transport</keyword>
<evidence type="ECO:0000256" key="9">
    <source>
        <dbReference type="SAM" id="Phobius"/>
    </source>
</evidence>
<reference evidence="10 11" key="1">
    <citation type="submission" date="2019-08" db="EMBL/GenBank/DDBJ databases">
        <authorList>
            <person name="Seo Y.L."/>
        </authorList>
    </citation>
    <scope>NUCLEOTIDE SEQUENCE [LARGE SCALE GENOMIC DNA]</scope>
    <source>
        <strain evidence="10 11">MaA-C15</strain>
    </source>
</reference>
<feature type="transmembrane region" description="Helical" evidence="9">
    <location>
        <begin position="138"/>
        <end position="161"/>
    </location>
</feature>
<keyword evidence="7 9" id="KW-0472">Membrane</keyword>
<evidence type="ECO:0000256" key="6">
    <source>
        <dbReference type="ARBA" id="ARBA00022989"/>
    </source>
</evidence>
<dbReference type="AlphaFoldDB" id="A0A5D4GZG4"/>
<dbReference type="EMBL" id="VSZS01000059">
    <property type="protein sequence ID" value="TYR33413.1"/>
    <property type="molecule type" value="Genomic_DNA"/>
</dbReference>
<feature type="transmembrane region" description="Helical" evidence="9">
    <location>
        <begin position="189"/>
        <end position="210"/>
    </location>
</feature>
<dbReference type="GO" id="GO:0022857">
    <property type="term" value="F:transmembrane transporter activity"/>
    <property type="evidence" value="ECO:0007669"/>
    <property type="project" value="InterPro"/>
</dbReference>
<evidence type="ECO:0000256" key="4">
    <source>
        <dbReference type="ARBA" id="ARBA00022692"/>
    </source>
</evidence>
<evidence type="ECO:0000313" key="10">
    <source>
        <dbReference type="EMBL" id="TYR33413.1"/>
    </source>
</evidence>
<dbReference type="OrthoDB" id="9797267at2"/>
<evidence type="ECO:0000256" key="1">
    <source>
        <dbReference type="ARBA" id="ARBA00004651"/>
    </source>
</evidence>
<comment type="subcellular location">
    <subcellularLocation>
        <location evidence="1">Cell membrane</location>
        <topology evidence="1">Multi-pass membrane protein</topology>
    </subcellularLocation>
</comment>
<dbReference type="PANTHER" id="PTHR11795:SF451">
    <property type="entry name" value="ABC TRANSPORTER PERMEASE PROTEIN"/>
    <property type="match status" value="1"/>
</dbReference>
<evidence type="ECO:0000256" key="5">
    <source>
        <dbReference type="ARBA" id="ARBA00022970"/>
    </source>
</evidence>
<gene>
    <name evidence="10" type="ORF">FY036_07425</name>
</gene>
<dbReference type="RefSeq" id="WP_148914088.1">
    <property type="nucleotide sequence ID" value="NZ_VSZS01000059.1"/>
</dbReference>
<evidence type="ECO:0000256" key="2">
    <source>
        <dbReference type="ARBA" id="ARBA00022448"/>
    </source>
</evidence>
<sequence>MDMLLIAELSINGVFVGLMYALVAAGIVLIYKTSGIANLAQGALAMMGGYAAWAFATLAGLPIWLWLPAALVAMFFAGALLERLALRRMVGQPIIMVIMLTLGIEIMLRGILPGFFGSSVKRLDIGIPTTPLFVGELFLNRATLIGGAVSLATILLAILFFNSRLGIIMRAVSDDQTASWSVGIKVERAIALAWGLSAVMATIAGVLWGATQGVDWSLSLLLIKALAIAILGGLDSLPGVVIAGIIVGLAESLATGIVDPIVGGGTRDVVASVIIVLTLILRPHGLFGREHIERV</sequence>
<proteinExistence type="inferred from homology"/>
<dbReference type="GO" id="GO:0006865">
    <property type="term" value="P:amino acid transport"/>
    <property type="evidence" value="ECO:0007669"/>
    <property type="project" value="UniProtKB-KW"/>
</dbReference>
<keyword evidence="4 9" id="KW-0812">Transmembrane</keyword>
<comment type="caution">
    <text evidence="10">The sequence shown here is derived from an EMBL/GenBank/DDBJ whole genome shotgun (WGS) entry which is preliminary data.</text>
</comment>
<comment type="similarity">
    <text evidence="8">Belongs to the binding-protein-dependent transport system permease family. LivHM subfamily.</text>
</comment>
<evidence type="ECO:0000256" key="3">
    <source>
        <dbReference type="ARBA" id="ARBA00022475"/>
    </source>
</evidence>
<reference evidence="10 11" key="2">
    <citation type="submission" date="2019-09" db="EMBL/GenBank/DDBJ databases">
        <title>Mesorhizobium sp. MaA-C15 isolated from Microcystis aeruginosa.</title>
        <authorList>
            <person name="Jeong S.E."/>
            <person name="Jin H.M."/>
            <person name="Jeon C.O."/>
        </authorList>
    </citation>
    <scope>NUCLEOTIDE SEQUENCE [LARGE SCALE GENOMIC DNA]</scope>
    <source>
        <strain evidence="10 11">MaA-C15</strain>
    </source>
</reference>
<evidence type="ECO:0000256" key="8">
    <source>
        <dbReference type="ARBA" id="ARBA00037998"/>
    </source>
</evidence>
<dbReference type="InterPro" id="IPR001851">
    <property type="entry name" value="ABC_transp_permease"/>
</dbReference>
<evidence type="ECO:0000256" key="7">
    <source>
        <dbReference type="ARBA" id="ARBA00023136"/>
    </source>
</evidence>
<accession>A0A5D4GZG4</accession>
<dbReference type="PANTHER" id="PTHR11795">
    <property type="entry name" value="BRANCHED-CHAIN AMINO ACID TRANSPORT SYSTEM PERMEASE PROTEIN LIVH"/>
    <property type="match status" value="1"/>
</dbReference>
<protein>
    <submittedName>
        <fullName evidence="10">Branched-chain amino acid ABC transporter permease</fullName>
    </submittedName>
</protein>
<dbReference type="Proteomes" id="UP000323258">
    <property type="component" value="Unassembled WGS sequence"/>
</dbReference>
<keyword evidence="11" id="KW-1185">Reference proteome</keyword>
<dbReference type="Pfam" id="PF02653">
    <property type="entry name" value="BPD_transp_2"/>
    <property type="match status" value="1"/>
</dbReference>
<keyword evidence="6 9" id="KW-1133">Transmembrane helix</keyword>
<dbReference type="GO" id="GO:0005886">
    <property type="term" value="C:plasma membrane"/>
    <property type="evidence" value="ECO:0007669"/>
    <property type="project" value="UniProtKB-SubCell"/>
</dbReference>
<keyword evidence="2" id="KW-0813">Transport</keyword>
<keyword evidence="3" id="KW-1003">Cell membrane</keyword>
<feature type="transmembrane region" description="Helical" evidence="9">
    <location>
        <begin position="93"/>
        <end position="112"/>
    </location>
</feature>
<feature type="transmembrane region" description="Helical" evidence="9">
    <location>
        <begin position="12"/>
        <end position="31"/>
    </location>
</feature>
<organism evidence="10 11">
    <name type="scientific">Neoaquamicrobium microcysteis</name>
    <dbReference type="NCBI Taxonomy" id="2682781"/>
    <lineage>
        <taxon>Bacteria</taxon>
        <taxon>Pseudomonadati</taxon>
        <taxon>Pseudomonadota</taxon>
        <taxon>Alphaproteobacteria</taxon>
        <taxon>Hyphomicrobiales</taxon>
        <taxon>Phyllobacteriaceae</taxon>
        <taxon>Neoaquamicrobium</taxon>
    </lineage>
</organism>
<dbReference type="CDD" id="cd06582">
    <property type="entry name" value="TM_PBP1_LivH_like"/>
    <property type="match status" value="1"/>
</dbReference>